<name>A0A9W4WVF4_9GLOM</name>
<evidence type="ECO:0000313" key="3">
    <source>
        <dbReference type="Proteomes" id="UP001153678"/>
    </source>
</evidence>
<dbReference type="AlphaFoldDB" id="A0A9W4WVF4"/>
<organism evidence="2 3">
    <name type="scientific">Funneliformis geosporum</name>
    <dbReference type="NCBI Taxonomy" id="1117311"/>
    <lineage>
        <taxon>Eukaryota</taxon>
        <taxon>Fungi</taxon>
        <taxon>Fungi incertae sedis</taxon>
        <taxon>Mucoromycota</taxon>
        <taxon>Glomeromycotina</taxon>
        <taxon>Glomeromycetes</taxon>
        <taxon>Glomerales</taxon>
        <taxon>Glomeraceae</taxon>
        <taxon>Funneliformis</taxon>
    </lineage>
</organism>
<sequence length="192" mass="22287">MEVQSAKFELNTLKIKGLTIIKDLTCNWQRNVTEDLLSFADKLLKKLENTYFKKAVQKELGANVWFNVQYAVLNYAVSEQEYILQLEEVLRGVNTSLKDFELLTLMKIKGNEEFHGNELETQARAKERLQITREVTEHHMTRTLIENIRNADVKEVTASAGLKRKSSYPHEDERKKTIAMDNSDNPEDTFFS</sequence>
<accession>A0A9W4WVF4</accession>
<proteinExistence type="predicted"/>
<feature type="non-terminal residue" evidence="2">
    <location>
        <position position="1"/>
    </location>
</feature>
<evidence type="ECO:0000256" key="1">
    <source>
        <dbReference type="SAM" id="MobiDB-lite"/>
    </source>
</evidence>
<evidence type="ECO:0000313" key="2">
    <source>
        <dbReference type="EMBL" id="CAI2175068.1"/>
    </source>
</evidence>
<reference evidence="2" key="1">
    <citation type="submission" date="2022-08" db="EMBL/GenBank/DDBJ databases">
        <authorList>
            <person name="Kallberg Y."/>
            <person name="Tangrot J."/>
            <person name="Rosling A."/>
        </authorList>
    </citation>
    <scope>NUCLEOTIDE SEQUENCE</scope>
    <source>
        <strain evidence="2">Wild A</strain>
    </source>
</reference>
<keyword evidence="3" id="KW-1185">Reference proteome</keyword>
<gene>
    <name evidence="2" type="ORF">FWILDA_LOCUS6906</name>
</gene>
<protein>
    <submittedName>
        <fullName evidence="2">2702_t:CDS:1</fullName>
    </submittedName>
</protein>
<dbReference type="EMBL" id="CAMKVN010001306">
    <property type="protein sequence ID" value="CAI2175068.1"/>
    <property type="molecule type" value="Genomic_DNA"/>
</dbReference>
<feature type="region of interest" description="Disordered" evidence="1">
    <location>
        <begin position="160"/>
        <end position="192"/>
    </location>
</feature>
<dbReference type="Proteomes" id="UP001153678">
    <property type="component" value="Unassembled WGS sequence"/>
</dbReference>
<comment type="caution">
    <text evidence="2">The sequence shown here is derived from an EMBL/GenBank/DDBJ whole genome shotgun (WGS) entry which is preliminary data.</text>
</comment>
<feature type="compositionally biased region" description="Basic and acidic residues" evidence="1">
    <location>
        <begin position="168"/>
        <end position="178"/>
    </location>
</feature>